<sequence length="174" mass="19129">MPPVSTSLEREAATAGKTSSEQEGAVKLTGSKAAVIGQPRSRHRQREELLCRVLPTRHFCVPMAPWERSPRHGLVSLETGKRSNWLAPRDVIKTPTALRRETLELVGAAGRHKDADRIEELCVGGERRTEDGDTPGQQETTENGTKGHTERENEATNEGTAFFCFLTGTSLEPL</sequence>
<feature type="region of interest" description="Disordered" evidence="1">
    <location>
        <begin position="1"/>
        <end position="44"/>
    </location>
</feature>
<feature type="compositionally biased region" description="Basic and acidic residues" evidence="1">
    <location>
        <begin position="145"/>
        <end position="154"/>
    </location>
</feature>
<comment type="caution">
    <text evidence="2">The sequence shown here is derived from an EMBL/GenBank/DDBJ whole genome shotgun (WGS) entry which is preliminary data.</text>
</comment>
<organism evidence="2 3">
    <name type="scientific">Pleurodeles waltl</name>
    <name type="common">Iberian ribbed newt</name>
    <dbReference type="NCBI Taxonomy" id="8319"/>
    <lineage>
        <taxon>Eukaryota</taxon>
        <taxon>Metazoa</taxon>
        <taxon>Chordata</taxon>
        <taxon>Craniata</taxon>
        <taxon>Vertebrata</taxon>
        <taxon>Euteleostomi</taxon>
        <taxon>Amphibia</taxon>
        <taxon>Batrachia</taxon>
        <taxon>Caudata</taxon>
        <taxon>Salamandroidea</taxon>
        <taxon>Salamandridae</taxon>
        <taxon>Pleurodelinae</taxon>
        <taxon>Pleurodeles</taxon>
    </lineage>
</organism>
<evidence type="ECO:0000313" key="3">
    <source>
        <dbReference type="Proteomes" id="UP001066276"/>
    </source>
</evidence>
<evidence type="ECO:0000313" key="2">
    <source>
        <dbReference type="EMBL" id="KAJ1214038.1"/>
    </source>
</evidence>
<dbReference type="AlphaFoldDB" id="A0AAV7WJ06"/>
<dbReference type="EMBL" id="JANPWB010000001">
    <property type="protein sequence ID" value="KAJ1214038.1"/>
    <property type="molecule type" value="Genomic_DNA"/>
</dbReference>
<reference evidence="2" key="1">
    <citation type="journal article" date="2022" name="bioRxiv">
        <title>Sequencing and chromosome-scale assembly of the giantPleurodeles waltlgenome.</title>
        <authorList>
            <person name="Brown T."/>
            <person name="Elewa A."/>
            <person name="Iarovenko S."/>
            <person name="Subramanian E."/>
            <person name="Araus A.J."/>
            <person name="Petzold A."/>
            <person name="Susuki M."/>
            <person name="Suzuki K.-i.T."/>
            <person name="Hayashi T."/>
            <person name="Toyoda A."/>
            <person name="Oliveira C."/>
            <person name="Osipova E."/>
            <person name="Leigh N.D."/>
            <person name="Simon A."/>
            <person name="Yun M.H."/>
        </authorList>
    </citation>
    <scope>NUCLEOTIDE SEQUENCE</scope>
    <source>
        <strain evidence="2">20211129_DDA</strain>
        <tissue evidence="2">Liver</tissue>
    </source>
</reference>
<gene>
    <name evidence="2" type="ORF">NDU88_001666</name>
</gene>
<feature type="region of interest" description="Disordered" evidence="1">
    <location>
        <begin position="124"/>
        <end position="161"/>
    </location>
</feature>
<name>A0AAV7WJ06_PLEWA</name>
<keyword evidence="3" id="KW-1185">Reference proteome</keyword>
<evidence type="ECO:0000256" key="1">
    <source>
        <dbReference type="SAM" id="MobiDB-lite"/>
    </source>
</evidence>
<feature type="compositionally biased region" description="Polar residues" evidence="1">
    <location>
        <begin position="135"/>
        <end position="144"/>
    </location>
</feature>
<protein>
    <submittedName>
        <fullName evidence="2">Uncharacterized protein</fullName>
    </submittedName>
</protein>
<proteinExistence type="predicted"/>
<accession>A0AAV7WJ06</accession>
<dbReference type="Proteomes" id="UP001066276">
    <property type="component" value="Chromosome 1_1"/>
</dbReference>